<protein>
    <submittedName>
        <fullName evidence="1">Uncharacterized protein</fullName>
    </submittedName>
</protein>
<organism evidence="1 2">
    <name type="scientific">Tanacetum coccineum</name>
    <dbReference type="NCBI Taxonomy" id="301880"/>
    <lineage>
        <taxon>Eukaryota</taxon>
        <taxon>Viridiplantae</taxon>
        <taxon>Streptophyta</taxon>
        <taxon>Embryophyta</taxon>
        <taxon>Tracheophyta</taxon>
        <taxon>Spermatophyta</taxon>
        <taxon>Magnoliopsida</taxon>
        <taxon>eudicotyledons</taxon>
        <taxon>Gunneridae</taxon>
        <taxon>Pentapetalae</taxon>
        <taxon>asterids</taxon>
        <taxon>campanulids</taxon>
        <taxon>Asterales</taxon>
        <taxon>Asteraceae</taxon>
        <taxon>Asteroideae</taxon>
        <taxon>Anthemideae</taxon>
        <taxon>Anthemidinae</taxon>
        <taxon>Tanacetum</taxon>
    </lineage>
</organism>
<keyword evidence="2" id="KW-1185">Reference proteome</keyword>
<reference evidence="1" key="1">
    <citation type="journal article" date="2022" name="Int. J. Mol. Sci.">
        <title>Draft Genome of Tanacetum Coccineum: Genomic Comparison of Closely Related Tanacetum-Family Plants.</title>
        <authorList>
            <person name="Yamashiro T."/>
            <person name="Shiraishi A."/>
            <person name="Nakayama K."/>
            <person name="Satake H."/>
        </authorList>
    </citation>
    <scope>NUCLEOTIDE SEQUENCE</scope>
</reference>
<proteinExistence type="predicted"/>
<evidence type="ECO:0000313" key="2">
    <source>
        <dbReference type="Proteomes" id="UP001151760"/>
    </source>
</evidence>
<gene>
    <name evidence="1" type="ORF">Tco_1003776</name>
</gene>
<reference evidence="1" key="2">
    <citation type="submission" date="2022-01" db="EMBL/GenBank/DDBJ databases">
        <authorList>
            <person name="Yamashiro T."/>
            <person name="Shiraishi A."/>
            <person name="Satake H."/>
            <person name="Nakayama K."/>
        </authorList>
    </citation>
    <scope>NUCLEOTIDE SEQUENCE</scope>
</reference>
<name>A0ABQ5FBH4_9ASTR</name>
<evidence type="ECO:0000313" key="1">
    <source>
        <dbReference type="EMBL" id="GJT60243.1"/>
    </source>
</evidence>
<comment type="caution">
    <text evidence="1">The sequence shown here is derived from an EMBL/GenBank/DDBJ whole genome shotgun (WGS) entry which is preliminary data.</text>
</comment>
<dbReference type="EMBL" id="BQNB010017181">
    <property type="protein sequence ID" value="GJT60243.1"/>
    <property type="molecule type" value="Genomic_DNA"/>
</dbReference>
<dbReference type="Proteomes" id="UP001151760">
    <property type="component" value="Unassembled WGS sequence"/>
</dbReference>
<accession>A0ABQ5FBH4</accession>
<sequence>MDTLSLVSKYLNGLEDYLDDGDSLEARKLTKERSRAYSKPFTRFSLPCDVDGQGAWDAELDMAISFNTLQKKDIPVDKELNLLLGRPFLRTCGAIIDKGRSTLCIDDGVTRRTYFPMPRAKAYLDNFKLDEEDDWMSCFEVGRDEDGNPKYGPIAPSFLDIEDHMERALAMKAYFNPFKNIIVLKKLVGFLVPSSPIAEAIDGGMEGHGVN</sequence>